<evidence type="ECO:0000256" key="9">
    <source>
        <dbReference type="ARBA" id="ARBA00022781"/>
    </source>
</evidence>
<feature type="domain" description="Peptidase S49 N-terminal proteobacteria" evidence="24">
    <location>
        <begin position="584"/>
        <end position="657"/>
    </location>
</feature>
<evidence type="ECO:0000256" key="6">
    <source>
        <dbReference type="ARBA" id="ARBA00022547"/>
    </source>
</evidence>
<evidence type="ECO:0000256" key="21">
    <source>
        <dbReference type="SAM" id="SignalP"/>
    </source>
</evidence>
<dbReference type="InterPro" id="IPR000454">
    <property type="entry name" value="ATP_synth_F0_csu"/>
</dbReference>
<dbReference type="GO" id="GO:0045259">
    <property type="term" value="C:proton-transporting ATP synthase complex"/>
    <property type="evidence" value="ECO:0007669"/>
    <property type="project" value="UniProtKB-KW"/>
</dbReference>
<dbReference type="InterPro" id="IPR005953">
    <property type="entry name" value="ATP_synth_csu_bac/chlpt"/>
</dbReference>
<comment type="similarity">
    <text evidence="2">Belongs to the ATPase C chain family.</text>
</comment>
<dbReference type="Pfam" id="PF08496">
    <property type="entry name" value="Peptidase_S49_N"/>
    <property type="match status" value="1"/>
</dbReference>
<evidence type="ECO:0000259" key="24">
    <source>
        <dbReference type="Pfam" id="PF08496"/>
    </source>
</evidence>
<dbReference type="EMBL" id="CAJNNV010030842">
    <property type="protein sequence ID" value="CAE8633831.1"/>
    <property type="molecule type" value="Genomic_DNA"/>
</dbReference>
<dbReference type="InterPro" id="IPR002379">
    <property type="entry name" value="ATPase_proteolipid_c-like_dom"/>
</dbReference>
<name>A0A813H741_POLGL</name>
<accession>A0A813H741</accession>
<dbReference type="PRINTS" id="PR00124">
    <property type="entry name" value="ATPASEC"/>
</dbReference>
<comment type="similarity">
    <text evidence="3">Belongs to the peptidase S49 family.</text>
</comment>
<dbReference type="GO" id="GO:0005886">
    <property type="term" value="C:plasma membrane"/>
    <property type="evidence" value="ECO:0007669"/>
    <property type="project" value="UniProtKB-SubCell"/>
</dbReference>
<dbReference type="Pfam" id="PF00137">
    <property type="entry name" value="ATP-synt_C"/>
    <property type="match status" value="1"/>
</dbReference>
<keyword evidence="16" id="KW-0066">ATP synthesis</keyword>
<dbReference type="InterPro" id="IPR038662">
    <property type="entry name" value="ATP_synth_F0_csu_sf"/>
</dbReference>
<dbReference type="Proteomes" id="UP000654075">
    <property type="component" value="Unassembled WGS sequence"/>
</dbReference>
<proteinExistence type="inferred from homology"/>
<organism evidence="25 26">
    <name type="scientific">Polarella glacialis</name>
    <name type="common">Dinoflagellate</name>
    <dbReference type="NCBI Taxonomy" id="89957"/>
    <lineage>
        <taxon>Eukaryota</taxon>
        <taxon>Sar</taxon>
        <taxon>Alveolata</taxon>
        <taxon>Dinophyceae</taxon>
        <taxon>Suessiales</taxon>
        <taxon>Suessiaceae</taxon>
        <taxon>Polarella</taxon>
    </lineage>
</organism>
<feature type="transmembrane region" description="Helical" evidence="20">
    <location>
        <begin position="114"/>
        <end position="139"/>
    </location>
</feature>
<evidence type="ECO:0000256" key="14">
    <source>
        <dbReference type="ARBA" id="ARBA00023121"/>
    </source>
</evidence>
<evidence type="ECO:0000256" key="20">
    <source>
        <dbReference type="SAM" id="Phobius"/>
    </source>
</evidence>
<comment type="subcellular location">
    <subcellularLocation>
        <location evidence="1">Cell membrane</location>
        <topology evidence="1">Multi-pass membrane protein</topology>
    </subcellularLocation>
</comment>
<evidence type="ECO:0000259" key="23">
    <source>
        <dbReference type="Pfam" id="PF01343"/>
    </source>
</evidence>
<gene>
    <name evidence="25" type="ORF">PGLA1383_LOCUS49578</name>
</gene>
<dbReference type="InterPro" id="IPR013703">
    <property type="entry name" value="Peptidase_S49_N_proteobac"/>
</dbReference>
<evidence type="ECO:0000256" key="1">
    <source>
        <dbReference type="ARBA" id="ARBA00004651"/>
    </source>
</evidence>
<evidence type="ECO:0000256" key="2">
    <source>
        <dbReference type="ARBA" id="ARBA00006704"/>
    </source>
</evidence>
<dbReference type="InterPro" id="IPR002142">
    <property type="entry name" value="Peptidase_S49"/>
</dbReference>
<feature type="transmembrane region" description="Helical" evidence="20">
    <location>
        <begin position="364"/>
        <end position="391"/>
    </location>
</feature>
<dbReference type="InterPro" id="IPR047272">
    <property type="entry name" value="S49_SppA_C"/>
</dbReference>
<keyword evidence="7" id="KW-0645">Protease</keyword>
<protein>
    <recommendedName>
        <fullName evidence="18">ATP synthase F0 sector subunit C</fullName>
    </recommendedName>
</protein>
<dbReference type="InterPro" id="IPR029045">
    <property type="entry name" value="ClpP/crotonase-like_dom_sf"/>
</dbReference>
<evidence type="ECO:0000256" key="10">
    <source>
        <dbReference type="ARBA" id="ARBA00022801"/>
    </source>
</evidence>
<evidence type="ECO:0000256" key="4">
    <source>
        <dbReference type="ARBA" id="ARBA00022448"/>
    </source>
</evidence>
<keyword evidence="14" id="KW-0446">Lipid-binding</keyword>
<evidence type="ECO:0000256" key="3">
    <source>
        <dbReference type="ARBA" id="ARBA00008683"/>
    </source>
</evidence>
<keyword evidence="9" id="KW-0375">Hydrogen ion transport</keyword>
<sequence length="882" mass="92601">MAPRSLVLTAAVLLSCGALFSAFVPAPLTRTSVSAPAAFSAQTAAALSAAVLVTPTVAFADDSSVWIPALSAVGAGFAIGLAAIGSGVGQGIASGRCIDGISRQPEVADDLRGVLLLSLAFMESLTIYGLVIALVLLFANPLIKPLTNKAKLNMICKSALQGVAGEGNHHIACEPEKRNCTGEWLEMPKTRRLVSIESRLNDNETSRRQPSPSSSSSSLAVSARVDGKQFVDCGVPSEGRTAVAVAVAALAAIVLAAEFGGRALHVSRSFLEVPRTASPADADSGPDTSRRLVALSVLAATSAGLFPATSAAATGAGSVSAPSAAAPGPLDQLLTQWTSDLASMAGLNMTALGTPALDPGTTGLLVGLGAFTFFVLPALKFLVVVGGGVYLAQVADKRFFAANGRKPQKVLTKIVEKLSGASGDALEDRRLQVRRLNDEVVAMRCSLVQQESGVAASKLLKEDFRQRRQLAAWAGVLRDLDLTPKELQTVGAAYSSFYKKEMARREEVEDLRSAWLLAVMKAGGLSAVLGRWRLAREQERQLDLQSQMLSALSKDLPEAKFAQIAEALARSEDPLVLPTNTSEASALGHARQHVYVLSFDGDLGASGVQQLQQEVTAVLAFVQTSASSSQDRPVEVVLRVKSPGGTVTGYGLAAAQLMRLRQHGIRLVVCVDEIAASGGYLMACCADKILCSPFAAIGSIGVISGIPNVAERLEREGFKFVETTAGKWKRTVTPFTTPTEQDLAKAKLDTLKVYEQFSSFVKANRPALDLEVVATGEVWFGSDALHRGLVDEIMTSTQYLLNAVEARGCEVLALQLSTKPQGLLGLLQGSLSDGGPKTNFGSSLGLSSGWPMGSAEPRMEVSSPADKAWSIEEGGLLSDWST</sequence>
<dbReference type="Gene3D" id="1.20.20.10">
    <property type="entry name" value="F1F0 ATP synthase subunit C"/>
    <property type="match status" value="1"/>
</dbReference>
<feature type="region of interest" description="Disordered" evidence="19">
    <location>
        <begin position="198"/>
        <end position="219"/>
    </location>
</feature>
<dbReference type="Gene3D" id="6.20.330.10">
    <property type="match status" value="1"/>
</dbReference>
<keyword evidence="6" id="KW-0138">CF(0)</keyword>
<evidence type="ECO:0000313" key="26">
    <source>
        <dbReference type="Proteomes" id="UP000654075"/>
    </source>
</evidence>
<dbReference type="Pfam" id="PF01343">
    <property type="entry name" value="Peptidase_S49"/>
    <property type="match status" value="1"/>
</dbReference>
<feature type="domain" description="Peptidase S49" evidence="23">
    <location>
        <begin position="660"/>
        <end position="805"/>
    </location>
</feature>
<feature type="domain" description="V-ATPase proteolipid subunit C-like" evidence="22">
    <location>
        <begin position="73"/>
        <end position="136"/>
    </location>
</feature>
<dbReference type="SUPFAM" id="SSF81333">
    <property type="entry name" value="F1F0 ATP synthase subunit C"/>
    <property type="match status" value="1"/>
</dbReference>
<evidence type="ECO:0000313" key="25">
    <source>
        <dbReference type="EMBL" id="CAE8633831.1"/>
    </source>
</evidence>
<evidence type="ECO:0000256" key="11">
    <source>
        <dbReference type="ARBA" id="ARBA00022825"/>
    </source>
</evidence>
<dbReference type="InterPro" id="IPR035921">
    <property type="entry name" value="F/V-ATP_Csub_sf"/>
</dbReference>
<evidence type="ECO:0000256" key="15">
    <source>
        <dbReference type="ARBA" id="ARBA00023136"/>
    </source>
</evidence>
<dbReference type="InterPro" id="IPR020537">
    <property type="entry name" value="ATP_synth_F0_csu_DDCD_BS"/>
</dbReference>
<dbReference type="PANTHER" id="PTHR42987">
    <property type="entry name" value="PEPTIDASE S49"/>
    <property type="match status" value="1"/>
</dbReference>
<keyword evidence="12 20" id="KW-1133">Transmembrane helix</keyword>
<dbReference type="GO" id="GO:0006508">
    <property type="term" value="P:proteolysis"/>
    <property type="evidence" value="ECO:0007669"/>
    <property type="project" value="UniProtKB-KW"/>
</dbReference>
<dbReference type="CDD" id="cd18183">
    <property type="entry name" value="ATP-synt_Fo_c_ATPH"/>
    <property type="match status" value="1"/>
</dbReference>
<evidence type="ECO:0000256" key="17">
    <source>
        <dbReference type="ARBA" id="ARBA00025198"/>
    </source>
</evidence>
<dbReference type="CDD" id="cd07023">
    <property type="entry name" value="S49_Sppa_N_C"/>
    <property type="match status" value="1"/>
</dbReference>
<dbReference type="GO" id="GO:0033177">
    <property type="term" value="C:proton-transporting two-sector ATPase complex, proton-transporting domain"/>
    <property type="evidence" value="ECO:0007669"/>
    <property type="project" value="InterPro"/>
</dbReference>
<evidence type="ECO:0000256" key="12">
    <source>
        <dbReference type="ARBA" id="ARBA00022989"/>
    </source>
</evidence>
<keyword evidence="8 20" id="KW-0812">Transmembrane</keyword>
<comment type="function">
    <text evidence="17">F(1)F(0) ATP synthase produces ATP from ADP in the presence of a proton or sodium gradient. F-type ATPases consist of two structural domains, F(1) containing the extramembraneous catalytic core and F(0) containing the membrane proton channel, linked together by a central stalk and a peripheral stalk. During catalysis, ATP synthesis in the catalytic domain of F(1) is coupled via a rotary mechanism of the central stalk subunits to proton translocation.</text>
</comment>
<keyword evidence="10" id="KW-0378">Hydrolase</keyword>
<evidence type="ECO:0000256" key="5">
    <source>
        <dbReference type="ARBA" id="ARBA00022475"/>
    </source>
</evidence>
<dbReference type="PANTHER" id="PTHR42987:SF4">
    <property type="entry name" value="PROTEASE SOHB-RELATED"/>
    <property type="match status" value="1"/>
</dbReference>
<dbReference type="PROSITE" id="PS51257">
    <property type="entry name" value="PROKAR_LIPOPROTEIN"/>
    <property type="match status" value="1"/>
</dbReference>
<dbReference type="GO" id="GO:0008289">
    <property type="term" value="F:lipid binding"/>
    <property type="evidence" value="ECO:0007669"/>
    <property type="project" value="UniProtKB-KW"/>
</dbReference>
<feature type="signal peptide" evidence="21">
    <location>
        <begin position="1"/>
        <end position="22"/>
    </location>
</feature>
<keyword evidence="13" id="KW-0406">Ion transport</keyword>
<evidence type="ECO:0000259" key="22">
    <source>
        <dbReference type="Pfam" id="PF00137"/>
    </source>
</evidence>
<keyword evidence="26" id="KW-1185">Reference proteome</keyword>
<reference evidence="25" key="1">
    <citation type="submission" date="2021-02" db="EMBL/GenBank/DDBJ databases">
        <authorList>
            <person name="Dougan E. K."/>
            <person name="Rhodes N."/>
            <person name="Thang M."/>
            <person name="Chan C."/>
        </authorList>
    </citation>
    <scope>NUCLEOTIDE SEQUENCE</scope>
</reference>
<dbReference type="GO" id="GO:0004252">
    <property type="term" value="F:serine-type endopeptidase activity"/>
    <property type="evidence" value="ECO:0007669"/>
    <property type="project" value="InterPro"/>
</dbReference>
<evidence type="ECO:0000256" key="16">
    <source>
        <dbReference type="ARBA" id="ARBA00023310"/>
    </source>
</evidence>
<feature type="transmembrane region" description="Helical" evidence="20">
    <location>
        <begin position="65"/>
        <end position="93"/>
    </location>
</feature>
<keyword evidence="5" id="KW-1003">Cell membrane</keyword>
<feature type="chain" id="PRO_5033065467" description="ATP synthase F0 sector subunit C" evidence="21">
    <location>
        <begin position="23"/>
        <end position="882"/>
    </location>
</feature>
<dbReference type="GO" id="GO:0015986">
    <property type="term" value="P:proton motive force-driven ATP synthesis"/>
    <property type="evidence" value="ECO:0007669"/>
    <property type="project" value="InterPro"/>
</dbReference>
<dbReference type="NCBIfam" id="TIGR01260">
    <property type="entry name" value="ATP_synt_c"/>
    <property type="match status" value="1"/>
</dbReference>
<keyword evidence="15 20" id="KW-0472">Membrane</keyword>
<dbReference type="PROSITE" id="PS00605">
    <property type="entry name" value="ATPASE_C"/>
    <property type="match status" value="1"/>
</dbReference>
<comment type="caution">
    <text evidence="25">The sequence shown here is derived from an EMBL/GenBank/DDBJ whole genome shotgun (WGS) entry which is preliminary data.</text>
</comment>
<dbReference type="OrthoDB" id="438286at2759"/>
<dbReference type="SUPFAM" id="SSF52096">
    <property type="entry name" value="ClpP/crotonase"/>
    <property type="match status" value="1"/>
</dbReference>
<dbReference type="Gene3D" id="3.90.226.10">
    <property type="entry name" value="2-enoyl-CoA Hydratase, Chain A, domain 1"/>
    <property type="match status" value="1"/>
</dbReference>
<evidence type="ECO:0000256" key="18">
    <source>
        <dbReference type="ARBA" id="ARBA00032869"/>
    </source>
</evidence>
<evidence type="ECO:0000256" key="13">
    <source>
        <dbReference type="ARBA" id="ARBA00023065"/>
    </source>
</evidence>
<evidence type="ECO:0000256" key="19">
    <source>
        <dbReference type="SAM" id="MobiDB-lite"/>
    </source>
</evidence>
<dbReference type="GO" id="GO:0015078">
    <property type="term" value="F:proton transmembrane transporter activity"/>
    <property type="evidence" value="ECO:0007669"/>
    <property type="project" value="InterPro"/>
</dbReference>
<keyword evidence="11" id="KW-0720">Serine protease</keyword>
<evidence type="ECO:0000256" key="8">
    <source>
        <dbReference type="ARBA" id="ARBA00022692"/>
    </source>
</evidence>
<dbReference type="FunFam" id="1.20.20.10:FF:000002">
    <property type="entry name" value="ATP synthase subunit c"/>
    <property type="match status" value="1"/>
</dbReference>
<keyword evidence="4" id="KW-0813">Transport</keyword>
<evidence type="ECO:0000256" key="7">
    <source>
        <dbReference type="ARBA" id="ARBA00022670"/>
    </source>
</evidence>
<dbReference type="AlphaFoldDB" id="A0A813H741"/>
<dbReference type="HAMAP" id="MF_01396">
    <property type="entry name" value="ATP_synth_c_bact"/>
    <property type="match status" value="1"/>
</dbReference>
<keyword evidence="21" id="KW-0732">Signal</keyword>
<dbReference type="NCBIfam" id="NF008745">
    <property type="entry name" value="PRK11778.1"/>
    <property type="match status" value="1"/>
</dbReference>